<name>A0A955RKG6_9BACT</name>
<dbReference type="SMART" id="SM00530">
    <property type="entry name" value="HTH_XRE"/>
    <property type="match status" value="1"/>
</dbReference>
<dbReference type="InterPro" id="IPR010982">
    <property type="entry name" value="Lambda_DNA-bd_dom_sf"/>
</dbReference>
<evidence type="ECO:0000259" key="1">
    <source>
        <dbReference type="PROSITE" id="PS50943"/>
    </source>
</evidence>
<sequence>MNSIGDKIKAYRMQKGFSQFKLETEINASAGSISRMESGKVNPSKETLIKIIEVLNLKTHEVISLFELDQNYLSQILQTSKKLSTSLELDQVLQDAVDEIAFDLGLLAAFICVVEGDRVFAKVYSKTFFTQMADKLIGKPFNSLSISINEKDNLVIRTIKDRKPYLTKNLSDYSTPFLPLKVSHLLQKVTTVKSFISSPSYIEILHTE</sequence>
<gene>
    <name evidence="2" type="ORF">KC717_03900</name>
</gene>
<comment type="caution">
    <text evidence="2">The sequence shown here is derived from an EMBL/GenBank/DDBJ whole genome shotgun (WGS) entry which is preliminary data.</text>
</comment>
<dbReference type="InterPro" id="IPR001387">
    <property type="entry name" value="Cro/C1-type_HTH"/>
</dbReference>
<dbReference type="InterPro" id="IPR029016">
    <property type="entry name" value="GAF-like_dom_sf"/>
</dbReference>
<dbReference type="SUPFAM" id="SSF47413">
    <property type="entry name" value="lambda repressor-like DNA-binding domains"/>
    <property type="match status" value="1"/>
</dbReference>
<dbReference type="PROSITE" id="PS50943">
    <property type="entry name" value="HTH_CROC1"/>
    <property type="match status" value="1"/>
</dbReference>
<evidence type="ECO:0000313" key="2">
    <source>
        <dbReference type="EMBL" id="MCA9385765.1"/>
    </source>
</evidence>
<dbReference type="Pfam" id="PF01381">
    <property type="entry name" value="HTH_3"/>
    <property type="match status" value="1"/>
</dbReference>
<evidence type="ECO:0000313" key="3">
    <source>
        <dbReference type="Proteomes" id="UP000754563"/>
    </source>
</evidence>
<protein>
    <submittedName>
        <fullName evidence="2">Helix-turn-helix transcriptional regulator</fullName>
    </submittedName>
</protein>
<dbReference type="GO" id="GO:0003677">
    <property type="term" value="F:DNA binding"/>
    <property type="evidence" value="ECO:0007669"/>
    <property type="project" value="InterPro"/>
</dbReference>
<dbReference type="Proteomes" id="UP000754563">
    <property type="component" value="Unassembled WGS sequence"/>
</dbReference>
<feature type="domain" description="HTH cro/C1-type" evidence="1">
    <location>
        <begin position="8"/>
        <end position="62"/>
    </location>
</feature>
<dbReference type="AlphaFoldDB" id="A0A955RKG6"/>
<reference evidence="2" key="1">
    <citation type="submission" date="2020-04" db="EMBL/GenBank/DDBJ databases">
        <authorList>
            <person name="Zhang T."/>
        </authorList>
    </citation>
    <scope>NUCLEOTIDE SEQUENCE</scope>
    <source>
        <strain evidence="2">HKST-UBA11</strain>
    </source>
</reference>
<proteinExistence type="predicted"/>
<dbReference type="Gene3D" id="1.10.260.40">
    <property type="entry name" value="lambda repressor-like DNA-binding domains"/>
    <property type="match status" value="1"/>
</dbReference>
<accession>A0A955RKG6</accession>
<dbReference type="Gene3D" id="3.30.450.40">
    <property type="match status" value="1"/>
</dbReference>
<dbReference type="CDD" id="cd00093">
    <property type="entry name" value="HTH_XRE"/>
    <property type="match status" value="1"/>
</dbReference>
<reference evidence="2" key="2">
    <citation type="journal article" date="2021" name="Microbiome">
        <title>Successional dynamics and alternative stable states in a saline activated sludge microbial community over 9 years.</title>
        <authorList>
            <person name="Wang Y."/>
            <person name="Ye J."/>
            <person name="Ju F."/>
            <person name="Liu L."/>
            <person name="Boyd J.A."/>
            <person name="Deng Y."/>
            <person name="Parks D.H."/>
            <person name="Jiang X."/>
            <person name="Yin X."/>
            <person name="Woodcroft B.J."/>
            <person name="Tyson G.W."/>
            <person name="Hugenholtz P."/>
            <person name="Polz M.F."/>
            <person name="Zhang T."/>
        </authorList>
    </citation>
    <scope>NUCLEOTIDE SEQUENCE</scope>
    <source>
        <strain evidence="2">HKST-UBA11</strain>
    </source>
</reference>
<organism evidence="2 3">
    <name type="scientific">Candidatus Dojkabacteria bacterium</name>
    <dbReference type="NCBI Taxonomy" id="2099670"/>
    <lineage>
        <taxon>Bacteria</taxon>
        <taxon>Candidatus Dojkabacteria</taxon>
    </lineage>
</organism>
<dbReference type="EMBL" id="JAGQLH010000043">
    <property type="protein sequence ID" value="MCA9385765.1"/>
    <property type="molecule type" value="Genomic_DNA"/>
</dbReference>